<dbReference type="RefSeq" id="WP_353649968.1">
    <property type="nucleotide sequence ID" value="NZ_CP159218.1"/>
</dbReference>
<proteinExistence type="inferred from homology"/>
<keyword evidence="4 7" id="KW-0812">Transmembrane</keyword>
<feature type="transmembrane region" description="Helical" evidence="7">
    <location>
        <begin position="85"/>
        <end position="107"/>
    </location>
</feature>
<dbReference type="AlphaFoldDB" id="A0AAU8DST2"/>
<feature type="transmembrane region" description="Helical" evidence="7">
    <location>
        <begin position="119"/>
        <end position="138"/>
    </location>
</feature>
<keyword evidence="6 7" id="KW-0472">Membrane</keyword>
<feature type="transmembrane region" description="Helical" evidence="7">
    <location>
        <begin position="12"/>
        <end position="33"/>
    </location>
</feature>
<feature type="transmembrane region" description="Helical" evidence="7">
    <location>
        <begin position="53"/>
        <end position="78"/>
    </location>
</feature>
<dbReference type="PANTHER" id="PTHR33452">
    <property type="entry name" value="OXIDOREDUCTASE CATD-RELATED"/>
    <property type="match status" value="1"/>
</dbReference>
<accession>A0AAU8DST2</accession>
<comment type="similarity">
    <text evidence="2">Belongs to the DoxX family.</text>
</comment>
<dbReference type="Pfam" id="PF07681">
    <property type="entry name" value="DoxX"/>
    <property type="match status" value="1"/>
</dbReference>
<gene>
    <name evidence="8" type="ORF">ABLG96_03115</name>
</gene>
<dbReference type="EMBL" id="CP159218">
    <property type="protein sequence ID" value="XCG64355.1"/>
    <property type="molecule type" value="Genomic_DNA"/>
</dbReference>
<comment type="subcellular location">
    <subcellularLocation>
        <location evidence="1">Cell membrane</location>
        <topology evidence="1">Multi-pass membrane protein</topology>
    </subcellularLocation>
</comment>
<keyword evidence="5 7" id="KW-1133">Transmembrane helix</keyword>
<reference evidence="8" key="1">
    <citation type="submission" date="2024-05" db="EMBL/GenBank/DDBJ databases">
        <authorList>
            <person name="Cai S.Y."/>
            <person name="Jin L.M."/>
            <person name="Li H.R."/>
        </authorList>
    </citation>
    <scope>NUCLEOTIDE SEQUENCE</scope>
    <source>
        <strain evidence="8">A5-74</strain>
    </source>
</reference>
<organism evidence="8">
    <name type="scientific">Nakamurella sp. A5-74</name>
    <dbReference type="NCBI Taxonomy" id="3158264"/>
    <lineage>
        <taxon>Bacteria</taxon>
        <taxon>Bacillati</taxon>
        <taxon>Actinomycetota</taxon>
        <taxon>Actinomycetes</taxon>
        <taxon>Nakamurellales</taxon>
        <taxon>Nakamurellaceae</taxon>
        <taxon>Nakamurella</taxon>
    </lineage>
</organism>
<dbReference type="GO" id="GO:0005886">
    <property type="term" value="C:plasma membrane"/>
    <property type="evidence" value="ECO:0007669"/>
    <property type="project" value="UniProtKB-SubCell"/>
</dbReference>
<dbReference type="InterPro" id="IPR032808">
    <property type="entry name" value="DoxX"/>
</dbReference>
<evidence type="ECO:0000256" key="1">
    <source>
        <dbReference type="ARBA" id="ARBA00004651"/>
    </source>
</evidence>
<dbReference type="InterPro" id="IPR051907">
    <property type="entry name" value="DoxX-like_oxidoreductase"/>
</dbReference>
<evidence type="ECO:0000256" key="6">
    <source>
        <dbReference type="ARBA" id="ARBA00023136"/>
    </source>
</evidence>
<name>A0AAU8DST2_9ACTN</name>
<evidence type="ECO:0000256" key="2">
    <source>
        <dbReference type="ARBA" id="ARBA00006679"/>
    </source>
</evidence>
<protein>
    <submittedName>
        <fullName evidence="8">DoxX family protein</fullName>
    </submittedName>
</protein>
<sequence length="159" mass="16059">MRALSLPALHRLAHLAPLALRLGLGIVFVVHGVSKLNGGPATGFGGMLTGLGVGAPALFAWLVTIAELVGGVLLLIGLLTRLATLPLIATLIGAIILVKADLGVIAGMGSPMPGAELDIALLAGLVALLFIGPGMLSVDRMLGLESAPVRENEPVSARL</sequence>
<evidence type="ECO:0000256" key="5">
    <source>
        <dbReference type="ARBA" id="ARBA00022989"/>
    </source>
</evidence>
<keyword evidence="3" id="KW-1003">Cell membrane</keyword>
<evidence type="ECO:0000313" key="8">
    <source>
        <dbReference type="EMBL" id="XCG64355.1"/>
    </source>
</evidence>
<evidence type="ECO:0000256" key="3">
    <source>
        <dbReference type="ARBA" id="ARBA00022475"/>
    </source>
</evidence>
<evidence type="ECO:0000256" key="4">
    <source>
        <dbReference type="ARBA" id="ARBA00022692"/>
    </source>
</evidence>
<evidence type="ECO:0000256" key="7">
    <source>
        <dbReference type="SAM" id="Phobius"/>
    </source>
</evidence>
<dbReference type="PANTHER" id="PTHR33452:SF1">
    <property type="entry name" value="INNER MEMBRANE PROTEIN YPHA-RELATED"/>
    <property type="match status" value="1"/>
</dbReference>